<dbReference type="PROSITE" id="PS01094">
    <property type="entry name" value="UPF0076"/>
    <property type="match status" value="1"/>
</dbReference>
<dbReference type="NCBIfam" id="TIGR00004">
    <property type="entry name" value="Rid family detoxifying hydrolase"/>
    <property type="match status" value="1"/>
</dbReference>
<evidence type="ECO:0000256" key="1">
    <source>
        <dbReference type="ARBA" id="ARBA00010552"/>
    </source>
</evidence>
<dbReference type="GO" id="GO:0005739">
    <property type="term" value="C:mitochondrion"/>
    <property type="evidence" value="ECO:0007669"/>
    <property type="project" value="TreeGrafter"/>
</dbReference>
<feature type="region of interest" description="Disordered" evidence="2">
    <location>
        <begin position="1"/>
        <end position="61"/>
    </location>
</feature>
<dbReference type="CDD" id="cd00448">
    <property type="entry name" value="YjgF_YER057c_UK114_family"/>
    <property type="match status" value="1"/>
</dbReference>
<dbReference type="InterPro" id="IPR035959">
    <property type="entry name" value="RutC-like_sf"/>
</dbReference>
<comment type="caution">
    <text evidence="3">The sequence shown here is derived from an EMBL/GenBank/DDBJ whole genome shotgun (WGS) entry which is preliminary data.</text>
</comment>
<feature type="compositionally biased region" description="Pro residues" evidence="2">
    <location>
        <begin position="1"/>
        <end position="11"/>
    </location>
</feature>
<reference evidence="3 4" key="1">
    <citation type="journal article" date="2016" name="Sci. Rep.">
        <title>Draft genome sequencing and secretome analysis of fungal phytopathogen Ascochyta rabiei provides insight into the necrotrophic effector repertoire.</title>
        <authorList>
            <person name="Verma S."/>
            <person name="Gazara R.K."/>
            <person name="Nizam S."/>
            <person name="Parween S."/>
            <person name="Chattopadhyay D."/>
            <person name="Verma P.K."/>
        </authorList>
    </citation>
    <scope>NUCLEOTIDE SEQUENCE [LARGE SCALE GENOMIC DNA]</scope>
    <source>
        <strain evidence="3 4">ArDII</strain>
    </source>
</reference>
<evidence type="ECO:0000313" key="3">
    <source>
        <dbReference type="EMBL" id="KZM24285.1"/>
    </source>
</evidence>
<dbReference type="GO" id="GO:0019239">
    <property type="term" value="F:deaminase activity"/>
    <property type="evidence" value="ECO:0007669"/>
    <property type="project" value="TreeGrafter"/>
</dbReference>
<dbReference type="InterPro" id="IPR006056">
    <property type="entry name" value="RidA"/>
</dbReference>
<evidence type="ECO:0000256" key="2">
    <source>
        <dbReference type="SAM" id="MobiDB-lite"/>
    </source>
</evidence>
<dbReference type="GO" id="GO:0005829">
    <property type="term" value="C:cytosol"/>
    <property type="evidence" value="ECO:0007669"/>
    <property type="project" value="TreeGrafter"/>
</dbReference>
<keyword evidence="4" id="KW-1185">Reference proteome</keyword>
<organism evidence="3 4">
    <name type="scientific">Didymella rabiei</name>
    <name type="common">Chickpea ascochyta blight fungus</name>
    <name type="synonym">Mycosphaerella rabiei</name>
    <dbReference type="NCBI Taxonomy" id="5454"/>
    <lineage>
        <taxon>Eukaryota</taxon>
        <taxon>Fungi</taxon>
        <taxon>Dikarya</taxon>
        <taxon>Ascomycota</taxon>
        <taxon>Pezizomycotina</taxon>
        <taxon>Dothideomycetes</taxon>
        <taxon>Pleosporomycetidae</taxon>
        <taxon>Pleosporales</taxon>
        <taxon>Pleosporineae</taxon>
        <taxon>Didymellaceae</taxon>
        <taxon>Ascochyta</taxon>
    </lineage>
</organism>
<dbReference type="InterPro" id="IPR019897">
    <property type="entry name" value="RidA_CS"/>
</dbReference>
<dbReference type="AlphaFoldDB" id="A0A163FD80"/>
<comment type="similarity">
    <text evidence="1">Belongs to the RutC family.</text>
</comment>
<gene>
    <name evidence="3" type="ORF">ST47_g4569</name>
</gene>
<name>A0A163FD80_DIDRA</name>
<dbReference type="Proteomes" id="UP000076837">
    <property type="component" value="Unassembled WGS sequence"/>
</dbReference>
<dbReference type="PANTHER" id="PTHR11803:SF58">
    <property type="entry name" value="PROTEIN HMF1-RELATED"/>
    <property type="match status" value="1"/>
</dbReference>
<dbReference type="PANTHER" id="PTHR11803">
    <property type="entry name" value="2-IMINOBUTANOATE/2-IMINOPROPANOATE DEAMINASE RIDA"/>
    <property type="match status" value="1"/>
</dbReference>
<protein>
    <submittedName>
        <fullName evidence="3">Deaminase</fullName>
    </submittedName>
</protein>
<sequence length="247" mass="27089">MPPHIGPPPSPFVNARVSRRRMRSTRALSAYHPHSSDDDARGTSSSDDSLRQPFPNTDKQSRLTTTIHLDFRSIYMLRPLLRTCRLITTAPPRPRFTTPLLTRAVGIQKQLLHASTMSGIQIVATKEACPVAGPYSQAIIAGPQVFVSGQIPADKTGALIEGSITDKTTQCCENIVAILKEANTPVNKVVKVNVFLDDMAHFAEMNGVFEKYFAHKPARSCVAVKQLPKGVPVEIECIAYNGMRAKL</sequence>
<dbReference type="FunFam" id="3.30.1330.40:FF:000001">
    <property type="entry name" value="L-PSP family endoribonuclease"/>
    <property type="match status" value="1"/>
</dbReference>
<dbReference type="Gene3D" id="3.30.1330.40">
    <property type="entry name" value="RutC-like"/>
    <property type="match status" value="1"/>
</dbReference>
<dbReference type="InterPro" id="IPR006175">
    <property type="entry name" value="YjgF/YER057c/UK114"/>
</dbReference>
<dbReference type="STRING" id="5454.A0A163FD80"/>
<dbReference type="Pfam" id="PF01042">
    <property type="entry name" value="Ribonuc_L-PSP"/>
    <property type="match status" value="1"/>
</dbReference>
<evidence type="ECO:0000313" key="4">
    <source>
        <dbReference type="Proteomes" id="UP000076837"/>
    </source>
</evidence>
<dbReference type="SUPFAM" id="SSF55298">
    <property type="entry name" value="YjgF-like"/>
    <property type="match status" value="1"/>
</dbReference>
<dbReference type="EMBL" id="JYNV01000167">
    <property type="protein sequence ID" value="KZM24285.1"/>
    <property type="molecule type" value="Genomic_DNA"/>
</dbReference>
<proteinExistence type="inferred from homology"/>
<accession>A0A163FD80</accession>